<keyword evidence="3" id="KW-0256">Endoplasmic reticulum</keyword>
<dbReference type="PANTHER" id="PTHR15414">
    <property type="entry name" value="OS-9-RELATED"/>
    <property type="match status" value="1"/>
</dbReference>
<evidence type="ECO:0000256" key="1">
    <source>
        <dbReference type="ARBA" id="ARBA00004240"/>
    </source>
</evidence>
<comment type="subcellular location">
    <subcellularLocation>
        <location evidence="1">Endoplasmic reticulum</location>
    </subcellularLocation>
</comment>
<dbReference type="AlphaFoldDB" id="F0YIZ8"/>
<accession>F0YIZ8</accession>
<evidence type="ECO:0000256" key="2">
    <source>
        <dbReference type="ARBA" id="ARBA00022729"/>
    </source>
</evidence>
<keyword evidence="2 5" id="KW-0732">Signal</keyword>
<feature type="domain" description="MRH" evidence="6">
    <location>
        <begin position="278"/>
        <end position="410"/>
    </location>
</feature>
<protein>
    <recommendedName>
        <fullName evidence="6">MRH domain-containing protein</fullName>
    </recommendedName>
</protein>
<reference evidence="7 8" key="1">
    <citation type="journal article" date="2011" name="Proc. Natl. Acad. Sci. U.S.A.">
        <title>Niche of harmful alga Aureococcus anophagefferens revealed through ecogenomics.</title>
        <authorList>
            <person name="Gobler C.J."/>
            <person name="Berry D.L."/>
            <person name="Dyhrman S.T."/>
            <person name="Wilhelm S.W."/>
            <person name="Salamov A."/>
            <person name="Lobanov A.V."/>
            <person name="Zhang Y."/>
            <person name="Collier J.L."/>
            <person name="Wurch L.L."/>
            <person name="Kustka A.B."/>
            <person name="Dill B.D."/>
            <person name="Shah M."/>
            <person name="VerBerkmoes N.C."/>
            <person name="Kuo A."/>
            <person name="Terry A."/>
            <person name="Pangilinan J."/>
            <person name="Lindquist E.A."/>
            <person name="Lucas S."/>
            <person name="Paulsen I.T."/>
            <person name="Hattenrath-Lehmann T.K."/>
            <person name="Talmage S.C."/>
            <person name="Walker E.A."/>
            <person name="Koch F."/>
            <person name="Burson A.M."/>
            <person name="Marcoval M.A."/>
            <person name="Tang Y.Z."/>
            <person name="Lecleir G.R."/>
            <person name="Coyne K.J."/>
            <person name="Berg G.M."/>
            <person name="Bertrand E.M."/>
            <person name="Saito M.A."/>
            <person name="Gladyshev V.N."/>
            <person name="Grigoriev I.V."/>
        </authorList>
    </citation>
    <scope>NUCLEOTIDE SEQUENCE [LARGE SCALE GENOMIC DNA]</scope>
    <source>
        <strain evidence="8">CCMP 1984</strain>
    </source>
</reference>
<dbReference type="OrthoDB" id="10059120at2759"/>
<organism evidence="8">
    <name type="scientific">Aureococcus anophagefferens</name>
    <name type="common">Harmful bloom alga</name>
    <dbReference type="NCBI Taxonomy" id="44056"/>
    <lineage>
        <taxon>Eukaryota</taxon>
        <taxon>Sar</taxon>
        <taxon>Stramenopiles</taxon>
        <taxon>Ochrophyta</taxon>
        <taxon>Pelagophyceae</taxon>
        <taxon>Pelagomonadales</taxon>
        <taxon>Pelagomonadaceae</taxon>
        <taxon>Aureococcus</taxon>
    </lineage>
</organism>
<proteinExistence type="predicted"/>
<name>F0YIZ8_AURAN</name>
<dbReference type="GeneID" id="20225973"/>
<dbReference type="eggNOG" id="KOG3394">
    <property type="taxonomic scope" value="Eukaryota"/>
</dbReference>
<dbReference type="Gene3D" id="3.30.1140.40">
    <property type="entry name" value="Tctex-1"/>
    <property type="match status" value="1"/>
</dbReference>
<keyword evidence="8" id="KW-1185">Reference proteome</keyword>
<gene>
    <name evidence="7" type="ORF">AURANDRAFT_66837</name>
</gene>
<feature type="chain" id="PRO_5003261104" description="MRH domain-containing protein" evidence="5">
    <location>
        <begin position="21"/>
        <end position="538"/>
    </location>
</feature>
<dbReference type="Proteomes" id="UP000002729">
    <property type="component" value="Unassembled WGS sequence"/>
</dbReference>
<dbReference type="GO" id="GO:0030968">
    <property type="term" value="P:endoplasmic reticulum unfolded protein response"/>
    <property type="evidence" value="ECO:0007669"/>
    <property type="project" value="InterPro"/>
</dbReference>
<dbReference type="EMBL" id="GL833146">
    <property type="protein sequence ID" value="EGB04831.1"/>
    <property type="molecule type" value="Genomic_DNA"/>
</dbReference>
<evidence type="ECO:0000256" key="3">
    <source>
        <dbReference type="ARBA" id="ARBA00022824"/>
    </source>
</evidence>
<dbReference type="InterPro" id="IPR044865">
    <property type="entry name" value="MRH_dom"/>
</dbReference>
<dbReference type="CDD" id="cd21455">
    <property type="entry name" value="DLC-like_DYNLT1_DYNLT3"/>
    <property type="match status" value="1"/>
</dbReference>
<dbReference type="PANTHER" id="PTHR15414:SF0">
    <property type="entry name" value="ENDOPLASMIC RETICULUM LECTIN 1"/>
    <property type="match status" value="1"/>
</dbReference>
<evidence type="ECO:0000259" key="6">
    <source>
        <dbReference type="PROSITE" id="PS51914"/>
    </source>
</evidence>
<evidence type="ECO:0000256" key="4">
    <source>
        <dbReference type="ARBA" id="ARBA00023157"/>
    </source>
</evidence>
<evidence type="ECO:0000313" key="8">
    <source>
        <dbReference type="Proteomes" id="UP000002729"/>
    </source>
</evidence>
<dbReference type="Gene3D" id="2.70.130.10">
    <property type="entry name" value="Mannose-6-phosphate receptor binding domain"/>
    <property type="match status" value="1"/>
</dbReference>
<dbReference type="Pfam" id="PF03645">
    <property type="entry name" value="Tctex-1"/>
    <property type="match status" value="1"/>
</dbReference>
<dbReference type="InParanoid" id="F0YIZ8"/>
<dbReference type="InterPro" id="IPR009011">
    <property type="entry name" value="Man6P_isomerase_rcpt-bd_dom_sf"/>
</dbReference>
<sequence length="538" mass="56599">MRIALVALAAALAAPPDDDAAAPPDGDAAGVDWQRRRVVRVFASPFAGSNEAPAYAMTDALGRGYTCGLDGAAVAKRRGAGAAPSAAASAIEGYKAWRDSSRECAALALKEEYWHYELCPGRSARQFKPPKPRPRGGAAAPGASHALGAFSSAAGEASLEEVADVFGDVASVTLPPAVDGAPPRTAHVELYERGDGGRRLLAYVVCGLVHVGAASSRRGSLDAYGDDDDADWADAVRVARVVEGPQFTYRALVASPLACAPRDLRTAVAAQAAAKLEGKCLRRRWRGDWWTYEVCVGDAVRQFRQPPGRDHDGFGVLPAADAAASRDPGGFAIGAFSHVAVAPATGALSHVFTGGDACDVTDGEPRDAAVRFACVDAFRGRSKKVALASAAETATCSYDIVVHLAALCELDDDADLHEKRAAGTSTIDHVDCFRDADGEAGNAAMEQACAKTLDGKLYDAKYHARWTDAILDSMNDALAALSPNFKFMCSCLLIQKRSPSNIATETVAYWNAKTDGFVHHKYESRTVVCVVHAFGCAI</sequence>
<dbReference type="PROSITE" id="PS51914">
    <property type="entry name" value="MRH"/>
    <property type="match status" value="1"/>
</dbReference>
<feature type="signal peptide" evidence="5">
    <location>
        <begin position="1"/>
        <end position="20"/>
    </location>
</feature>
<evidence type="ECO:0000256" key="5">
    <source>
        <dbReference type="SAM" id="SignalP"/>
    </source>
</evidence>
<dbReference type="GO" id="GO:0030970">
    <property type="term" value="P:retrograde protein transport, ER to cytosol"/>
    <property type="evidence" value="ECO:0007669"/>
    <property type="project" value="TreeGrafter"/>
</dbReference>
<evidence type="ECO:0000313" key="7">
    <source>
        <dbReference type="EMBL" id="EGB04831.1"/>
    </source>
</evidence>
<dbReference type="InterPro" id="IPR038586">
    <property type="entry name" value="Tctex-1-like_sf"/>
</dbReference>
<dbReference type="InterPro" id="IPR005334">
    <property type="entry name" value="Tctex-1-like"/>
</dbReference>
<dbReference type="GO" id="GO:0005788">
    <property type="term" value="C:endoplasmic reticulum lumen"/>
    <property type="evidence" value="ECO:0007669"/>
    <property type="project" value="TreeGrafter"/>
</dbReference>
<dbReference type="KEGG" id="aaf:AURANDRAFT_66837"/>
<keyword evidence="4" id="KW-1015">Disulfide bond</keyword>
<dbReference type="InterPro" id="IPR045149">
    <property type="entry name" value="OS-9-like"/>
</dbReference>
<dbReference type="RefSeq" id="XP_009040389.1">
    <property type="nucleotide sequence ID" value="XM_009042141.1"/>
</dbReference>